<dbReference type="RefSeq" id="WP_074829997.1">
    <property type="nucleotide sequence ID" value="NZ_DALZQD010000054.1"/>
</dbReference>
<dbReference type="Proteomes" id="UP000250443">
    <property type="component" value="Unassembled WGS sequence"/>
</dbReference>
<dbReference type="EMBL" id="UAUF01000010">
    <property type="protein sequence ID" value="SPZ05183.1"/>
    <property type="molecule type" value="Genomic_DNA"/>
</dbReference>
<dbReference type="GeneID" id="300269264"/>
<dbReference type="AlphaFoldDB" id="A0A2X2CDG9"/>
<accession>A0A2X2CDG9</accession>
<protein>
    <submittedName>
        <fullName evidence="1">Uncharacterized protein</fullName>
    </submittedName>
</protein>
<evidence type="ECO:0000313" key="2">
    <source>
        <dbReference type="Proteomes" id="UP000250443"/>
    </source>
</evidence>
<sequence>MDEHEKYTQLTGKSWIAAVMEWQQLDQRVHEAAAQYIKDITPHDSEERKQLETALRAKHAEADAYWKQMWEDLDRC</sequence>
<gene>
    <name evidence="1" type="ORF">NCTC11842_01635</name>
</gene>
<evidence type="ECO:0000313" key="1">
    <source>
        <dbReference type="EMBL" id="SPZ05183.1"/>
    </source>
</evidence>
<name>A0A2X2CDG9_PSELU</name>
<reference evidence="1 2" key="1">
    <citation type="submission" date="2018-06" db="EMBL/GenBank/DDBJ databases">
        <authorList>
            <consortium name="Pathogen Informatics"/>
            <person name="Doyle S."/>
        </authorList>
    </citation>
    <scope>NUCLEOTIDE SEQUENCE [LARGE SCALE GENOMIC DNA]</scope>
    <source>
        <strain evidence="1 2">NCTC11842</strain>
    </source>
</reference>
<proteinExistence type="predicted"/>
<dbReference type="InterPro" id="IPR056214">
    <property type="entry name" value="SrfA-like_pseudomonas"/>
</dbReference>
<dbReference type="Pfam" id="PF24296">
    <property type="entry name" value="SrfA"/>
    <property type="match status" value="1"/>
</dbReference>
<organism evidence="1 2">
    <name type="scientific">Pseudomonas luteola</name>
    <dbReference type="NCBI Taxonomy" id="47886"/>
    <lineage>
        <taxon>Bacteria</taxon>
        <taxon>Pseudomonadati</taxon>
        <taxon>Pseudomonadota</taxon>
        <taxon>Gammaproteobacteria</taxon>
        <taxon>Pseudomonadales</taxon>
        <taxon>Pseudomonadaceae</taxon>
        <taxon>Pseudomonas</taxon>
    </lineage>
</organism>